<gene>
    <name evidence="6" type="primary">Surf6</name>
</gene>
<feature type="domain" description="Ribosomal RNA-processing protein 14/surfeit locus protein 6 C-terminal" evidence="5">
    <location>
        <begin position="52"/>
        <end position="249"/>
    </location>
</feature>
<evidence type="ECO:0000256" key="1">
    <source>
        <dbReference type="ARBA" id="ARBA00004123"/>
    </source>
</evidence>
<feature type="region of interest" description="Disordered" evidence="4">
    <location>
        <begin position="202"/>
        <end position="257"/>
    </location>
</feature>
<evidence type="ECO:0000256" key="2">
    <source>
        <dbReference type="ARBA" id="ARBA00005904"/>
    </source>
</evidence>
<keyword evidence="3" id="KW-0539">Nucleus</keyword>
<evidence type="ECO:0000313" key="6">
    <source>
        <dbReference type="EMBL" id="CAB3266716.1"/>
    </source>
</evidence>
<dbReference type="InterPro" id="IPR029190">
    <property type="entry name" value="Rrp14/SURF6_C"/>
</dbReference>
<feature type="compositionally biased region" description="Basic and acidic residues" evidence="4">
    <location>
        <begin position="204"/>
        <end position="227"/>
    </location>
</feature>
<evidence type="ECO:0000256" key="4">
    <source>
        <dbReference type="SAM" id="MobiDB-lite"/>
    </source>
</evidence>
<dbReference type="InterPro" id="IPR007019">
    <property type="entry name" value="SURF6"/>
</dbReference>
<dbReference type="GO" id="GO:0042274">
    <property type="term" value="P:ribosomal small subunit biogenesis"/>
    <property type="evidence" value="ECO:0007669"/>
    <property type="project" value="TreeGrafter"/>
</dbReference>
<dbReference type="PANTHER" id="PTHR14369">
    <property type="entry name" value="SURFEIT LOCUS PROTEIN 6"/>
    <property type="match status" value="1"/>
</dbReference>
<evidence type="ECO:0000259" key="5">
    <source>
        <dbReference type="Pfam" id="PF04935"/>
    </source>
</evidence>
<dbReference type="GO" id="GO:0003677">
    <property type="term" value="F:DNA binding"/>
    <property type="evidence" value="ECO:0007669"/>
    <property type="project" value="TreeGrafter"/>
</dbReference>
<comment type="similarity">
    <text evidence="2">Belongs to the SURF6 family.</text>
</comment>
<feature type="compositionally biased region" description="Basic residues" evidence="4">
    <location>
        <begin position="228"/>
        <end position="257"/>
    </location>
</feature>
<dbReference type="PANTHER" id="PTHR14369:SF0">
    <property type="entry name" value="SURFEIT LOCUS PROTEIN 6"/>
    <property type="match status" value="1"/>
</dbReference>
<feature type="region of interest" description="Disordered" evidence="4">
    <location>
        <begin position="33"/>
        <end position="63"/>
    </location>
</feature>
<protein>
    <submittedName>
        <fullName evidence="6">Surfeit locus protein 6 homolog</fullName>
    </submittedName>
</protein>
<feature type="region of interest" description="Disordered" evidence="4">
    <location>
        <begin position="157"/>
        <end position="188"/>
    </location>
</feature>
<dbReference type="GO" id="GO:0003723">
    <property type="term" value="F:RNA binding"/>
    <property type="evidence" value="ECO:0007669"/>
    <property type="project" value="TreeGrafter"/>
</dbReference>
<sequence>MSDLAQDAQSFQHFFQNVARLVPIARKPILFNEETNGDEGLGPELTLDSKLKRKDPSSKKKTLKVSQKKHKVNLMHNKHKKISPNFIPLPTKPKTETLKATQPLKHNGEVNGIEKDGKLVFSKFDFGVSDQPKEKRKRKEKKRKKLEICIKKATTVQEKMEEMKQNDPEMAEEMVENDSWKKAVSRAKGVKVKDNVALLKKSIKKMDEKKKKSKKQWKERTEKVQEKQKRKQDRRMQNIKKKNVSKGKFKHRRPQGF</sequence>
<accession>A0A6F9DUR4</accession>
<comment type="subcellular location">
    <subcellularLocation>
        <location evidence="1">Nucleus</location>
    </subcellularLocation>
</comment>
<evidence type="ECO:0000256" key="3">
    <source>
        <dbReference type="ARBA" id="ARBA00023242"/>
    </source>
</evidence>
<dbReference type="GO" id="GO:0005730">
    <property type="term" value="C:nucleolus"/>
    <property type="evidence" value="ECO:0007669"/>
    <property type="project" value="TreeGrafter"/>
</dbReference>
<dbReference type="GO" id="GO:0042273">
    <property type="term" value="P:ribosomal large subunit biogenesis"/>
    <property type="evidence" value="ECO:0007669"/>
    <property type="project" value="TreeGrafter"/>
</dbReference>
<name>A0A6F9DUR4_9ASCI</name>
<dbReference type="AlphaFoldDB" id="A0A6F9DUR4"/>
<reference evidence="6" key="1">
    <citation type="submission" date="2020-04" db="EMBL/GenBank/DDBJ databases">
        <authorList>
            <person name="Neveu A P."/>
        </authorList>
    </citation>
    <scope>NUCLEOTIDE SEQUENCE</scope>
    <source>
        <tissue evidence="6">Whole embryo</tissue>
    </source>
</reference>
<feature type="compositionally biased region" description="Basic and acidic residues" evidence="4">
    <location>
        <begin position="158"/>
        <end position="167"/>
    </location>
</feature>
<organism evidence="6">
    <name type="scientific">Phallusia mammillata</name>
    <dbReference type="NCBI Taxonomy" id="59560"/>
    <lineage>
        <taxon>Eukaryota</taxon>
        <taxon>Metazoa</taxon>
        <taxon>Chordata</taxon>
        <taxon>Tunicata</taxon>
        <taxon>Ascidiacea</taxon>
        <taxon>Phlebobranchia</taxon>
        <taxon>Ascidiidae</taxon>
        <taxon>Phallusia</taxon>
    </lineage>
</organism>
<dbReference type="Pfam" id="PF04935">
    <property type="entry name" value="SURF6"/>
    <property type="match status" value="1"/>
</dbReference>
<dbReference type="EMBL" id="LR790854">
    <property type="protein sequence ID" value="CAB3266716.1"/>
    <property type="molecule type" value="mRNA"/>
</dbReference>
<proteinExistence type="evidence at transcript level"/>
<feature type="compositionally biased region" description="Basic and acidic residues" evidence="4">
    <location>
        <begin position="47"/>
        <end position="58"/>
    </location>
</feature>